<dbReference type="InterPro" id="IPR036291">
    <property type="entry name" value="NAD(P)-bd_dom_sf"/>
</dbReference>
<dbReference type="SUPFAM" id="SSF55347">
    <property type="entry name" value="Glyceraldehyde-3-phosphate dehydrogenase-like, C-terminal domain"/>
    <property type="match status" value="1"/>
</dbReference>
<dbReference type="Gene3D" id="3.40.50.720">
    <property type="entry name" value="NAD(P)-binding Rossmann-like Domain"/>
    <property type="match status" value="1"/>
</dbReference>
<dbReference type="GO" id="GO:0009088">
    <property type="term" value="P:threonine biosynthetic process"/>
    <property type="evidence" value="ECO:0007669"/>
    <property type="project" value="UniProtKB-UniPathway"/>
</dbReference>
<dbReference type="GO" id="GO:0004412">
    <property type="term" value="F:homoserine dehydrogenase activity"/>
    <property type="evidence" value="ECO:0007669"/>
    <property type="project" value="UniProtKB-EC"/>
</dbReference>
<gene>
    <name evidence="12" type="ORF">S01H1_69166</name>
</gene>
<reference evidence="12" key="1">
    <citation type="journal article" date="2014" name="Front. Microbiol.">
        <title>High frequency of phylogenetically diverse reductive dehalogenase-homologous genes in deep subseafloor sedimentary metagenomes.</title>
        <authorList>
            <person name="Kawai M."/>
            <person name="Futagami T."/>
            <person name="Toyoda A."/>
            <person name="Takaki Y."/>
            <person name="Nishi S."/>
            <person name="Hori S."/>
            <person name="Arai W."/>
            <person name="Tsubouchi T."/>
            <person name="Morono Y."/>
            <person name="Uchiyama I."/>
            <person name="Ito T."/>
            <person name="Fujiyama A."/>
            <person name="Inagaki F."/>
            <person name="Takami H."/>
        </authorList>
    </citation>
    <scope>NUCLEOTIDE SEQUENCE</scope>
    <source>
        <strain evidence="12">Expedition CK06-06</strain>
    </source>
</reference>
<keyword evidence="6" id="KW-0028">Amino-acid biosynthesis</keyword>
<comment type="pathway">
    <text evidence="1">Amino-acid biosynthesis; L-threonine biosynthesis; L-threonine from L-aspartate: step 3/5.</text>
</comment>
<dbReference type="EMBL" id="BARS01045901">
    <property type="protein sequence ID" value="GAG37807.1"/>
    <property type="molecule type" value="Genomic_DNA"/>
</dbReference>
<dbReference type="Pfam" id="PF03447">
    <property type="entry name" value="NAD_binding_3"/>
    <property type="match status" value="1"/>
</dbReference>
<name>X0XR42_9ZZZZ</name>
<dbReference type="PANTHER" id="PTHR43331">
    <property type="entry name" value="HOMOSERINE DEHYDROGENASE"/>
    <property type="match status" value="1"/>
</dbReference>
<dbReference type="UniPathway" id="UPA00050">
    <property type="reaction ID" value="UER00063"/>
</dbReference>
<evidence type="ECO:0000256" key="8">
    <source>
        <dbReference type="ARBA" id="ARBA00023002"/>
    </source>
</evidence>
<dbReference type="Gene3D" id="3.30.360.10">
    <property type="entry name" value="Dihydrodipicolinate Reductase, domain 2"/>
    <property type="match status" value="1"/>
</dbReference>
<feature type="non-terminal residue" evidence="12">
    <location>
        <position position="248"/>
    </location>
</feature>
<comment type="caution">
    <text evidence="12">The sequence shown here is derived from an EMBL/GenBank/DDBJ whole genome shotgun (WGS) entry which is preliminary data.</text>
</comment>
<dbReference type="NCBIfam" id="NF004976">
    <property type="entry name" value="PRK06349.1"/>
    <property type="match status" value="1"/>
</dbReference>
<dbReference type="SUPFAM" id="SSF51735">
    <property type="entry name" value="NAD(P)-binding Rossmann-fold domains"/>
    <property type="match status" value="1"/>
</dbReference>
<dbReference type="InterPro" id="IPR019811">
    <property type="entry name" value="HDH_CS"/>
</dbReference>
<protein>
    <recommendedName>
        <fullName evidence="5">Homoserine dehydrogenase</fullName>
        <ecNumber evidence="4">1.1.1.3</ecNumber>
    </recommendedName>
</protein>
<keyword evidence="8" id="KW-0560">Oxidoreductase</keyword>
<dbReference type="UniPathway" id="UPA00051">
    <property type="reaction ID" value="UER00465"/>
</dbReference>
<feature type="non-terminal residue" evidence="12">
    <location>
        <position position="1"/>
    </location>
</feature>
<dbReference type="EC" id="1.1.1.3" evidence="4"/>
<keyword evidence="7" id="KW-0791">Threonine biosynthesis</keyword>
<evidence type="ECO:0000256" key="9">
    <source>
        <dbReference type="ARBA" id="ARBA00023167"/>
    </source>
</evidence>
<evidence type="ECO:0000259" key="11">
    <source>
        <dbReference type="Pfam" id="PF03447"/>
    </source>
</evidence>
<sequence length="248" mass="26772">IELIGGEEPALKYVKRALSAGNHVVTANKEVIAKYGTELAALAREHNVSLNYEAAVGGGIPLIAPFQRDLVANEIKGIYAIINGTTNYILTKMSREGMDFSSALRQAQKFGYAEADPKNDIEGIDPTYKLAILASLAFQCQIRPDDIFYEGITRLSSRDFRYAKELGFAIKLLAIAKQSNNSIEVRVHPVCLPEDDFLAKVDGVYNAVLVEGDLVGKVTFIGEGAGALPTSSAVIADVVRVARDIILG</sequence>
<feature type="domain" description="Homoserine dehydrogenase catalytic" evidence="10">
    <location>
        <begin position="61"/>
        <end position="239"/>
    </location>
</feature>
<organism evidence="12">
    <name type="scientific">marine sediment metagenome</name>
    <dbReference type="NCBI Taxonomy" id="412755"/>
    <lineage>
        <taxon>unclassified sequences</taxon>
        <taxon>metagenomes</taxon>
        <taxon>ecological metagenomes</taxon>
    </lineage>
</organism>
<dbReference type="PROSITE" id="PS01042">
    <property type="entry name" value="HOMOSER_DHGENASE"/>
    <property type="match status" value="1"/>
</dbReference>
<dbReference type="FunFam" id="3.30.360.10:FF:000005">
    <property type="entry name" value="Homoserine dehydrogenase"/>
    <property type="match status" value="1"/>
</dbReference>
<feature type="domain" description="Aspartate/homoserine dehydrogenase NAD-binding" evidence="11">
    <location>
        <begin position="2"/>
        <end position="53"/>
    </location>
</feature>
<evidence type="ECO:0000313" key="12">
    <source>
        <dbReference type="EMBL" id="GAG37807.1"/>
    </source>
</evidence>
<accession>X0XR42</accession>
<dbReference type="GO" id="GO:0050661">
    <property type="term" value="F:NADP binding"/>
    <property type="evidence" value="ECO:0007669"/>
    <property type="project" value="InterPro"/>
</dbReference>
<evidence type="ECO:0000256" key="5">
    <source>
        <dbReference type="ARBA" id="ARBA00013376"/>
    </source>
</evidence>
<dbReference type="Pfam" id="PF00742">
    <property type="entry name" value="Homoserine_dh"/>
    <property type="match status" value="1"/>
</dbReference>
<evidence type="ECO:0000256" key="7">
    <source>
        <dbReference type="ARBA" id="ARBA00022697"/>
    </source>
</evidence>
<evidence type="ECO:0000259" key="10">
    <source>
        <dbReference type="Pfam" id="PF00742"/>
    </source>
</evidence>
<evidence type="ECO:0000256" key="3">
    <source>
        <dbReference type="ARBA" id="ARBA00006753"/>
    </source>
</evidence>
<comment type="pathway">
    <text evidence="2">Amino-acid biosynthesis; L-methionine biosynthesis via de novo pathway; L-homoserine from L-aspartate: step 3/3.</text>
</comment>
<comment type="similarity">
    <text evidence="3">Belongs to the homoserine dehydrogenase family.</text>
</comment>
<evidence type="ECO:0000256" key="4">
    <source>
        <dbReference type="ARBA" id="ARBA00013213"/>
    </source>
</evidence>
<evidence type="ECO:0000256" key="1">
    <source>
        <dbReference type="ARBA" id="ARBA00005056"/>
    </source>
</evidence>
<dbReference type="GO" id="GO:0009086">
    <property type="term" value="P:methionine biosynthetic process"/>
    <property type="evidence" value="ECO:0007669"/>
    <property type="project" value="UniProtKB-KW"/>
</dbReference>
<keyword evidence="9" id="KW-0486">Methionine biosynthesis</keyword>
<dbReference type="InterPro" id="IPR001342">
    <property type="entry name" value="HDH_cat"/>
</dbReference>
<evidence type="ECO:0000256" key="6">
    <source>
        <dbReference type="ARBA" id="ARBA00022605"/>
    </source>
</evidence>
<evidence type="ECO:0000256" key="2">
    <source>
        <dbReference type="ARBA" id="ARBA00005062"/>
    </source>
</evidence>
<proteinExistence type="inferred from homology"/>
<dbReference type="InterPro" id="IPR005106">
    <property type="entry name" value="Asp/hSer_DH_NAD-bd"/>
</dbReference>
<dbReference type="PANTHER" id="PTHR43331:SF1">
    <property type="entry name" value="HOMOSERINE DEHYDROGENASE"/>
    <property type="match status" value="1"/>
</dbReference>
<dbReference type="AlphaFoldDB" id="X0XR42"/>